<organism evidence="2 3">
    <name type="scientific">Giardia intestinalis (strain P15)</name>
    <name type="common">Giardia lamblia</name>
    <dbReference type="NCBI Taxonomy" id="658858"/>
    <lineage>
        <taxon>Eukaryota</taxon>
        <taxon>Metamonada</taxon>
        <taxon>Diplomonadida</taxon>
        <taxon>Hexamitidae</taxon>
        <taxon>Giardiinae</taxon>
        <taxon>Giardia</taxon>
    </lineage>
</organism>
<feature type="transmembrane region" description="Helical" evidence="1">
    <location>
        <begin position="123"/>
        <end position="150"/>
    </location>
</feature>
<dbReference type="VEuPathDB" id="GiardiaDB:GLP15_951"/>
<keyword evidence="1" id="KW-0472">Membrane</keyword>
<keyword evidence="1" id="KW-0812">Transmembrane</keyword>
<protein>
    <submittedName>
        <fullName evidence="2">Uncharacterized protein</fullName>
    </submittedName>
</protein>
<accession>E1EZC8</accession>
<comment type="caution">
    <text evidence="2">The sequence shown here is derived from an EMBL/GenBank/DDBJ whole genome shotgun (WGS) entry which is preliminary data.</text>
</comment>
<dbReference type="AlphaFoldDB" id="E1EZC8"/>
<dbReference type="OMA" id="NEEIDTM"/>
<evidence type="ECO:0000313" key="2">
    <source>
        <dbReference type="EMBL" id="EFO64386.1"/>
    </source>
</evidence>
<keyword evidence="1" id="KW-1133">Transmembrane helix</keyword>
<evidence type="ECO:0000313" key="3">
    <source>
        <dbReference type="Proteomes" id="UP000008974"/>
    </source>
</evidence>
<dbReference type="EMBL" id="ACVC01000096">
    <property type="protein sequence ID" value="EFO64386.1"/>
    <property type="molecule type" value="Genomic_DNA"/>
</dbReference>
<feature type="transmembrane region" description="Helical" evidence="1">
    <location>
        <begin position="186"/>
        <end position="204"/>
    </location>
</feature>
<feature type="transmembrane region" description="Helical" evidence="1">
    <location>
        <begin position="83"/>
        <end position="103"/>
    </location>
</feature>
<name>E1EZC8_GIAIA</name>
<feature type="transmembrane region" description="Helical" evidence="1">
    <location>
        <begin position="157"/>
        <end position="180"/>
    </location>
</feature>
<dbReference type="OrthoDB" id="10254068at2759"/>
<proteinExistence type="predicted"/>
<dbReference type="Proteomes" id="UP000008974">
    <property type="component" value="Unassembled WGS sequence"/>
</dbReference>
<gene>
    <name evidence="2" type="ORF">GLP15_951</name>
</gene>
<reference evidence="2 3" key="1">
    <citation type="journal article" date="2010" name="BMC Genomics">
        <title>Genome analysis and comparative genomics of a Giardia intestinalis assemblage E isolate.</title>
        <authorList>
            <person name="Jerlstrom-Hultqvist J."/>
            <person name="Franzen O."/>
            <person name="Ankarklev J."/>
            <person name="Xu F."/>
            <person name="Nohynkova E."/>
            <person name="Andersson J.O."/>
            <person name="Svard S.G."/>
            <person name="Andersson B."/>
        </authorList>
    </citation>
    <scope>NUCLEOTIDE SEQUENCE [LARGE SCALE GENOMIC DNA]</scope>
    <source>
        <strain evidence="2 3">P15</strain>
    </source>
</reference>
<sequence>MNLKILNCKILLKRTIISKLMKVTRKLQEKVAEHEQKVLMMSGFMGSINAGDLFTNEEIDTMEPKMARRIVRHMSASNKTVRLWFKLIFTGLELLLASNYITLCSSVPIFSNPSRVTLKLFGVHIPSFLISTIPWFTLAAQLLVAFFLIFNSHKRQLFFLLYFTTVFYVLAGVPLLLLYLQTDEHVSQIFFYVCVAGTVISILTERASYRADQGLYELKRTVMESNKTRSEK</sequence>
<evidence type="ECO:0000256" key="1">
    <source>
        <dbReference type="SAM" id="Phobius"/>
    </source>
</evidence>